<feature type="coiled-coil region" evidence="1">
    <location>
        <begin position="226"/>
        <end position="260"/>
    </location>
</feature>
<name>A0A559KWQ2_FUSOC</name>
<keyword evidence="1" id="KW-0175">Coiled coil</keyword>
<organism evidence="3 4">
    <name type="scientific">Fusarium oxysporum f. sp. cubense</name>
    <dbReference type="NCBI Taxonomy" id="61366"/>
    <lineage>
        <taxon>Eukaryota</taxon>
        <taxon>Fungi</taxon>
        <taxon>Dikarya</taxon>
        <taxon>Ascomycota</taxon>
        <taxon>Pezizomycotina</taxon>
        <taxon>Sordariomycetes</taxon>
        <taxon>Hypocreomycetidae</taxon>
        <taxon>Hypocreales</taxon>
        <taxon>Nectriaceae</taxon>
        <taxon>Fusarium</taxon>
        <taxon>Fusarium oxysporum species complex</taxon>
    </lineage>
</organism>
<gene>
    <name evidence="3" type="ORF">Focb16_v016331</name>
</gene>
<evidence type="ECO:0000313" key="3">
    <source>
        <dbReference type="EMBL" id="TVY64635.1"/>
    </source>
</evidence>
<sequence length="499" mass="58019">MGASHQTPVQTMLCTDEQLDYLFHHLILPAKLPGHDDTLALNEEFLINFVIQILARFGESSGDDDDLVAKHCISMLKNTRDARDSNGYLDSRSVQNSLKRLSEQEQRTPLEHYHMSAERWYTGRPKGMSRMLLTLGEIWVAIDKMAIHHNPLMLKYRHEIPQEVFSDLLLHSKSDMERLNRLEEYLEDPSGKLKLSALLSYGQRLSFAVEYFRQSPKLQAKKEQIERNAQQDRDKKLKQFRELKAKYDAIMKKYDDMQCEQVLQVQHDVEYYVHPKNKCRRCALPAKAKKLKIAPHEWPLPADELEAQNSVFEMDVSVTFAVWRDATVYFLDNILRFESSGAGDYPRASFPLTTYKPLSPWFESQRHRKSIETCTEADVCLNNGLRFQYHDSSRNTFLSTFKPTTDISKRCTIKLPSRAHALRRFMARTWRCENGETPNQAIASQSECPEYMSLGEFKALALLPYGYRLQWMNILTQLAMPTVDFNKPETALFLLQMML</sequence>
<evidence type="ECO:0000259" key="2">
    <source>
        <dbReference type="Pfam" id="PF20255"/>
    </source>
</evidence>
<comment type="caution">
    <text evidence="3">The sequence shown here is derived from an EMBL/GenBank/DDBJ whole genome shotgun (WGS) entry which is preliminary data.</text>
</comment>
<dbReference type="EMBL" id="SRMI01000008">
    <property type="protein sequence ID" value="TVY64635.1"/>
    <property type="molecule type" value="Genomic_DNA"/>
</dbReference>
<feature type="domain" description="DUF6606" evidence="2">
    <location>
        <begin position="22"/>
        <end position="105"/>
    </location>
</feature>
<accession>A0A559KWQ2</accession>
<evidence type="ECO:0000256" key="1">
    <source>
        <dbReference type="SAM" id="Coils"/>
    </source>
</evidence>
<dbReference type="Proteomes" id="UP000320707">
    <property type="component" value="Unassembled WGS sequence"/>
</dbReference>
<protein>
    <recommendedName>
        <fullName evidence="2">DUF6606 domain-containing protein</fullName>
    </recommendedName>
</protein>
<reference evidence="3 4" key="1">
    <citation type="journal article" date="2019" name="Microbiol. Resour. Announc.">
        <title>High-quality draft genome sequence of Fusarium oxysporum f. sp. cubense strain 160527, a causal agent of Panama disease.</title>
        <authorList>
            <person name="Asai S."/>
            <person name="Ayukawa Y."/>
            <person name="Gan P."/>
            <person name="Masuda S."/>
            <person name="Komatsu K."/>
            <person name="Shirasu K."/>
            <person name="Arie T."/>
        </authorList>
    </citation>
    <scope>NUCLEOTIDE SEQUENCE [LARGE SCALE GENOMIC DNA]</scope>
    <source>
        <strain evidence="3 4">160527</strain>
    </source>
</reference>
<dbReference type="Pfam" id="PF20255">
    <property type="entry name" value="DUF6606"/>
    <property type="match status" value="1"/>
</dbReference>
<proteinExistence type="predicted"/>
<dbReference type="AlphaFoldDB" id="A0A559KWQ2"/>
<dbReference type="InterPro" id="IPR046541">
    <property type="entry name" value="DUF6606"/>
</dbReference>
<evidence type="ECO:0000313" key="4">
    <source>
        <dbReference type="Proteomes" id="UP000320707"/>
    </source>
</evidence>